<sequence>MRTVLVRRAVLTASAVSLALLATACGSGRAHGAKADFKAGSQTGSQASAGASGAVAAGPKGKTAAELGTLLVTQADLPDHKLEPVTDGEAQNDPIETDKAACKALAQAEGMQPIGTSAAVARVVASGKPRPGAVGGGAAQQPAAAVGAGLKVTATSVALVSYDGKGAEEAIAAVKDGVQACADGFSVTQAGEKTDVDGVKADTPLSGGDEVVSFNTVMDLGDGDKNVTRVVVLRKGNTLATFTALSLSGEAEQPKAVVDAQAKKLG</sequence>
<evidence type="ECO:0000313" key="2">
    <source>
        <dbReference type="EMBL" id="GHB44661.1"/>
    </source>
</evidence>
<comment type="caution">
    <text evidence="2">The sequence shown here is derived from an EMBL/GenBank/DDBJ whole genome shotgun (WGS) entry which is preliminary data.</text>
</comment>
<feature type="chain" id="PRO_5047045538" evidence="1">
    <location>
        <begin position="25"/>
        <end position="266"/>
    </location>
</feature>
<proteinExistence type="predicted"/>
<dbReference type="Proteomes" id="UP000642673">
    <property type="component" value="Unassembled WGS sequence"/>
</dbReference>
<feature type="signal peptide" evidence="1">
    <location>
        <begin position="1"/>
        <end position="24"/>
    </location>
</feature>
<reference evidence="3" key="1">
    <citation type="journal article" date="2019" name="Int. J. Syst. Evol. Microbiol.">
        <title>The Global Catalogue of Microorganisms (GCM) 10K type strain sequencing project: providing services to taxonomists for standard genome sequencing and annotation.</title>
        <authorList>
            <consortium name="The Broad Institute Genomics Platform"/>
            <consortium name="The Broad Institute Genome Sequencing Center for Infectious Disease"/>
            <person name="Wu L."/>
            <person name="Ma J."/>
        </authorList>
    </citation>
    <scope>NUCLEOTIDE SEQUENCE [LARGE SCALE GENOMIC DNA]</scope>
    <source>
        <strain evidence="3">JCM 4738</strain>
    </source>
</reference>
<gene>
    <name evidence="2" type="ORF">GCM10010347_12610</name>
</gene>
<dbReference type="PROSITE" id="PS51257">
    <property type="entry name" value="PROKAR_LIPOPROTEIN"/>
    <property type="match status" value="1"/>
</dbReference>
<dbReference type="PROSITE" id="PS51318">
    <property type="entry name" value="TAT"/>
    <property type="match status" value="1"/>
</dbReference>
<dbReference type="InterPro" id="IPR006311">
    <property type="entry name" value="TAT_signal"/>
</dbReference>
<dbReference type="EMBL" id="BMVP01000002">
    <property type="protein sequence ID" value="GHB44661.1"/>
    <property type="molecule type" value="Genomic_DNA"/>
</dbReference>
<evidence type="ECO:0000256" key="1">
    <source>
        <dbReference type="SAM" id="SignalP"/>
    </source>
</evidence>
<accession>A0ABQ3EPY2</accession>
<organism evidence="2 3">
    <name type="scientific">Streptomyces cirratus</name>
    <dbReference type="NCBI Taxonomy" id="68187"/>
    <lineage>
        <taxon>Bacteria</taxon>
        <taxon>Bacillati</taxon>
        <taxon>Actinomycetota</taxon>
        <taxon>Actinomycetes</taxon>
        <taxon>Kitasatosporales</taxon>
        <taxon>Streptomycetaceae</taxon>
        <taxon>Streptomyces</taxon>
    </lineage>
</organism>
<name>A0ABQ3EPY2_9ACTN</name>
<keyword evidence="3" id="KW-1185">Reference proteome</keyword>
<protein>
    <submittedName>
        <fullName evidence="2">Lipoprotein</fullName>
    </submittedName>
</protein>
<keyword evidence="2" id="KW-0449">Lipoprotein</keyword>
<dbReference type="RefSeq" id="WP_190183012.1">
    <property type="nucleotide sequence ID" value="NZ_BMVP01000002.1"/>
</dbReference>
<keyword evidence="1" id="KW-0732">Signal</keyword>
<evidence type="ECO:0000313" key="3">
    <source>
        <dbReference type="Proteomes" id="UP000642673"/>
    </source>
</evidence>